<reference evidence="2" key="1">
    <citation type="journal article" date="2023" name="Mol. Phylogenet. Evol.">
        <title>Genome-scale phylogeny and comparative genomics of the fungal order Sordariales.</title>
        <authorList>
            <person name="Hensen N."/>
            <person name="Bonometti L."/>
            <person name="Westerberg I."/>
            <person name="Brannstrom I.O."/>
            <person name="Guillou S."/>
            <person name="Cros-Aarteil S."/>
            <person name="Calhoun S."/>
            <person name="Haridas S."/>
            <person name="Kuo A."/>
            <person name="Mondo S."/>
            <person name="Pangilinan J."/>
            <person name="Riley R."/>
            <person name="LaButti K."/>
            <person name="Andreopoulos B."/>
            <person name="Lipzen A."/>
            <person name="Chen C."/>
            <person name="Yan M."/>
            <person name="Daum C."/>
            <person name="Ng V."/>
            <person name="Clum A."/>
            <person name="Steindorff A."/>
            <person name="Ohm R.A."/>
            <person name="Martin F."/>
            <person name="Silar P."/>
            <person name="Natvig D.O."/>
            <person name="Lalanne C."/>
            <person name="Gautier V."/>
            <person name="Ament-Velasquez S.L."/>
            <person name="Kruys A."/>
            <person name="Hutchinson M.I."/>
            <person name="Powell A.J."/>
            <person name="Barry K."/>
            <person name="Miller A.N."/>
            <person name="Grigoriev I.V."/>
            <person name="Debuchy R."/>
            <person name="Gladieux P."/>
            <person name="Hiltunen Thoren M."/>
            <person name="Johannesson H."/>
        </authorList>
    </citation>
    <scope>NUCLEOTIDE SEQUENCE</scope>
    <source>
        <strain evidence="2">CBS 123565</strain>
    </source>
</reference>
<dbReference type="Proteomes" id="UP001304895">
    <property type="component" value="Unassembled WGS sequence"/>
</dbReference>
<accession>A0AAN6ZBG7</accession>
<evidence type="ECO:0000256" key="1">
    <source>
        <dbReference type="SAM" id="MobiDB-lite"/>
    </source>
</evidence>
<feature type="region of interest" description="Disordered" evidence="1">
    <location>
        <begin position="1"/>
        <end position="41"/>
    </location>
</feature>
<dbReference type="EMBL" id="MU853421">
    <property type="protein sequence ID" value="KAK4131811.1"/>
    <property type="molecule type" value="Genomic_DNA"/>
</dbReference>
<sequence length="205" mass="21853">MRIPAPGNTDSGPATRMPCIHYSPGSGAQGTQGEHGLESSIPWGQGRRIIEAPNAQSAACRWAGRLVPPSPTFSLQSRTPLIQPPVPVRLQPHSVDKALQSVLFWCAGAFPTQKTLNVVQVLHVSQHRAWPVPTPILPCHLSAISKEAPKLGATPRAAHPTARERMGVVAGAGSRYRASAGARTQTQTQPQPQAPLAQARYKVPT</sequence>
<evidence type="ECO:0000313" key="2">
    <source>
        <dbReference type="EMBL" id="KAK4131811.1"/>
    </source>
</evidence>
<comment type="caution">
    <text evidence="2">The sequence shown here is derived from an EMBL/GenBank/DDBJ whole genome shotgun (WGS) entry which is preliminary data.</text>
</comment>
<organism evidence="2 3">
    <name type="scientific">Trichocladium antarcticum</name>
    <dbReference type="NCBI Taxonomy" id="1450529"/>
    <lineage>
        <taxon>Eukaryota</taxon>
        <taxon>Fungi</taxon>
        <taxon>Dikarya</taxon>
        <taxon>Ascomycota</taxon>
        <taxon>Pezizomycotina</taxon>
        <taxon>Sordariomycetes</taxon>
        <taxon>Sordariomycetidae</taxon>
        <taxon>Sordariales</taxon>
        <taxon>Chaetomiaceae</taxon>
        <taxon>Trichocladium</taxon>
    </lineage>
</organism>
<name>A0AAN6ZBG7_9PEZI</name>
<proteinExistence type="predicted"/>
<gene>
    <name evidence="2" type="ORF">BT67DRAFT_135472</name>
</gene>
<dbReference type="AlphaFoldDB" id="A0AAN6ZBG7"/>
<keyword evidence="3" id="KW-1185">Reference proteome</keyword>
<reference evidence="2" key="2">
    <citation type="submission" date="2023-05" db="EMBL/GenBank/DDBJ databases">
        <authorList>
            <consortium name="Lawrence Berkeley National Laboratory"/>
            <person name="Steindorff A."/>
            <person name="Hensen N."/>
            <person name="Bonometti L."/>
            <person name="Westerberg I."/>
            <person name="Brannstrom I.O."/>
            <person name="Guillou S."/>
            <person name="Cros-Aarteil S."/>
            <person name="Calhoun S."/>
            <person name="Haridas S."/>
            <person name="Kuo A."/>
            <person name="Mondo S."/>
            <person name="Pangilinan J."/>
            <person name="Riley R."/>
            <person name="Labutti K."/>
            <person name="Andreopoulos B."/>
            <person name="Lipzen A."/>
            <person name="Chen C."/>
            <person name="Yanf M."/>
            <person name="Daum C."/>
            <person name="Ng V."/>
            <person name="Clum A."/>
            <person name="Ohm R."/>
            <person name="Martin F."/>
            <person name="Silar P."/>
            <person name="Natvig D."/>
            <person name="Lalanne C."/>
            <person name="Gautier V."/>
            <person name="Ament-Velasquez S.L."/>
            <person name="Kruys A."/>
            <person name="Hutchinson M.I."/>
            <person name="Powell A.J."/>
            <person name="Barry K."/>
            <person name="Miller A.N."/>
            <person name="Grigoriev I.V."/>
            <person name="Debuchy R."/>
            <person name="Gladieux P."/>
            <person name="Thoren M.H."/>
            <person name="Johannesson H."/>
        </authorList>
    </citation>
    <scope>NUCLEOTIDE SEQUENCE</scope>
    <source>
        <strain evidence="2">CBS 123565</strain>
    </source>
</reference>
<feature type="compositionally biased region" description="Low complexity" evidence="1">
    <location>
        <begin position="171"/>
        <end position="199"/>
    </location>
</feature>
<evidence type="ECO:0000313" key="3">
    <source>
        <dbReference type="Proteomes" id="UP001304895"/>
    </source>
</evidence>
<protein>
    <submittedName>
        <fullName evidence="2">Uncharacterized protein</fullName>
    </submittedName>
</protein>
<feature type="region of interest" description="Disordered" evidence="1">
    <location>
        <begin position="154"/>
        <end position="205"/>
    </location>
</feature>